<feature type="zinc finger region" description="dksA C4-type" evidence="4">
    <location>
        <begin position="36"/>
        <end position="60"/>
    </location>
</feature>
<evidence type="ECO:0000313" key="7">
    <source>
        <dbReference type="EMBL" id="MIK94914.1"/>
    </source>
</evidence>
<evidence type="ECO:0000256" key="4">
    <source>
        <dbReference type="PROSITE-ProRule" id="PRU00510"/>
    </source>
</evidence>
<dbReference type="EMBL" id="RSMR01000053">
    <property type="protein sequence ID" value="MIK94914.1"/>
    <property type="molecule type" value="Genomic_DNA"/>
</dbReference>
<keyword evidence="3" id="KW-0862">Zinc</keyword>
<proteinExistence type="predicted"/>
<protein>
    <submittedName>
        <fullName evidence="7">TraR/DksA family transcriptional regulator</fullName>
    </submittedName>
</protein>
<dbReference type="InterPro" id="IPR000962">
    <property type="entry name" value="Znf_DskA_TraR"/>
</dbReference>
<dbReference type="Proteomes" id="UP000251994">
    <property type="component" value="Chromosome"/>
</dbReference>
<dbReference type="PANTHER" id="PTHR38777">
    <property type="entry name" value="FELS-2 PROPHAGE PROTEIN"/>
    <property type="match status" value="1"/>
</dbReference>
<dbReference type="Proteomes" id="UP000839530">
    <property type="component" value="Unassembled WGS sequence"/>
</dbReference>
<evidence type="ECO:0000313" key="6">
    <source>
        <dbReference type="EMBL" id="AXD70460.1"/>
    </source>
</evidence>
<reference evidence="6 9" key="1">
    <citation type="submission" date="2018-06" db="EMBL/GenBank/DDBJ databases">
        <title>Completed Genome Sequences of 32 Strains from Various Serotypes of Salmonella enterica.</title>
        <authorList>
            <person name="Nash J.H.E."/>
            <person name="Robertson J."/>
            <person name="Bessonov K."/>
        </authorList>
    </citation>
    <scope>NUCLEOTIDE SEQUENCE [LARGE SCALE GENOMIC DNA]</scope>
    <source>
        <strain evidence="6 9">SA20021456</strain>
    </source>
</reference>
<evidence type="ECO:0000256" key="1">
    <source>
        <dbReference type="ARBA" id="ARBA00022723"/>
    </source>
</evidence>
<evidence type="ECO:0000313" key="9">
    <source>
        <dbReference type="Proteomes" id="UP000251994"/>
    </source>
</evidence>
<accession>A0A344S6H1</accession>
<dbReference type="NCBIfam" id="TIGR02419">
    <property type="entry name" value="C4_traR_proteo"/>
    <property type="match status" value="1"/>
</dbReference>
<evidence type="ECO:0000256" key="3">
    <source>
        <dbReference type="ARBA" id="ARBA00022833"/>
    </source>
</evidence>
<dbReference type="GO" id="GO:0008270">
    <property type="term" value="F:zinc ion binding"/>
    <property type="evidence" value="ECO:0007669"/>
    <property type="project" value="UniProtKB-KW"/>
</dbReference>
<evidence type="ECO:0000259" key="5">
    <source>
        <dbReference type="Pfam" id="PF01258"/>
    </source>
</evidence>
<dbReference type="EMBL" id="RSUV01000001">
    <property type="protein sequence ID" value="MIV42496.1"/>
    <property type="molecule type" value="Genomic_DNA"/>
</dbReference>
<dbReference type="InterPro" id="IPR012783">
    <property type="entry name" value="Znf_C4_TraR"/>
</dbReference>
<keyword evidence="2" id="KW-0863">Zinc-finger</keyword>
<dbReference type="RefSeq" id="WP_063314667.1">
    <property type="nucleotide sequence ID" value="NZ_CP030219.1"/>
</dbReference>
<keyword evidence="1" id="KW-0479">Metal-binding</keyword>
<dbReference type="Gene3D" id="1.20.120.910">
    <property type="entry name" value="DksA, coiled-coil domain"/>
    <property type="match status" value="1"/>
</dbReference>
<organism evidence="7">
    <name type="scientific">Salmonella enterica</name>
    <name type="common">Salmonella choleraesuis</name>
    <dbReference type="NCBI Taxonomy" id="28901"/>
    <lineage>
        <taxon>Bacteria</taxon>
        <taxon>Pseudomonadati</taxon>
        <taxon>Pseudomonadota</taxon>
        <taxon>Gammaproteobacteria</taxon>
        <taxon>Enterobacterales</taxon>
        <taxon>Enterobacteriaceae</taxon>
        <taxon>Salmonella</taxon>
    </lineage>
</organism>
<dbReference type="PROSITE" id="PS51128">
    <property type="entry name" value="ZF_DKSA_2"/>
    <property type="match status" value="1"/>
</dbReference>
<feature type="domain" description="Zinc finger DksA/TraR C4-type" evidence="5">
    <location>
        <begin position="35"/>
        <end position="66"/>
    </location>
</feature>
<dbReference type="SUPFAM" id="SSF57716">
    <property type="entry name" value="Glucocorticoid receptor-like (DNA-binding domain)"/>
    <property type="match status" value="1"/>
</dbReference>
<dbReference type="Pfam" id="PF01258">
    <property type="entry name" value="zf-dskA_traR"/>
    <property type="match status" value="1"/>
</dbReference>
<dbReference type="AlphaFoldDB" id="A0A344S6H1"/>
<gene>
    <name evidence="8" type="ORF">A7E06_02585</name>
    <name evidence="6" type="ORF">CHC34_05425</name>
    <name evidence="7" type="ORF">KO51_26445</name>
</gene>
<dbReference type="GO" id="GO:1900378">
    <property type="term" value="P:positive regulation of secondary metabolite biosynthetic process"/>
    <property type="evidence" value="ECO:0007669"/>
    <property type="project" value="TreeGrafter"/>
</dbReference>
<name>A0A344S6H1_SALER</name>
<evidence type="ECO:0000313" key="8">
    <source>
        <dbReference type="EMBL" id="MIV42496.1"/>
    </source>
</evidence>
<reference evidence="7" key="2">
    <citation type="submission" date="2018-08" db="EMBL/GenBank/DDBJ databases">
        <authorList>
            <consortium name="GenomeTrakr network: Whole genome sequencing for foodborne pathogen traceback"/>
        </authorList>
    </citation>
    <scope>NUCLEOTIDE SEQUENCE [LARGE SCALE GENOMIC DNA]</scope>
    <source>
        <strain evidence="8">CFSAN048114</strain>
        <strain evidence="7">FLUFL-1338</strain>
    </source>
</reference>
<dbReference type="Proteomes" id="UP000885283">
    <property type="component" value="Unassembled WGS sequence"/>
</dbReference>
<dbReference type="PANTHER" id="PTHR38777:SF1">
    <property type="entry name" value="DNAK SUPPRESSOR PROTEIN"/>
    <property type="match status" value="1"/>
</dbReference>
<dbReference type="EMBL" id="CP030219">
    <property type="protein sequence ID" value="AXD70460.1"/>
    <property type="molecule type" value="Genomic_DNA"/>
</dbReference>
<evidence type="ECO:0000256" key="2">
    <source>
        <dbReference type="ARBA" id="ARBA00022771"/>
    </source>
</evidence>
<sequence>MADELDRDQEIYDRDLELLIEKNRFRTVSTTSLFYCHLCGEPIPEKRRETLPGIKTCTDCQEEIERRLKNK</sequence>